<evidence type="ECO:0000313" key="3">
    <source>
        <dbReference type="Proteomes" id="UP000481861"/>
    </source>
</evidence>
<feature type="non-terminal residue" evidence="2">
    <location>
        <position position="1"/>
    </location>
</feature>
<sequence length="118" mass="13321">ASSTVTFSSLPLELILEISDYLPRDGMLSLKLTSRFLHDAIPKGRLERTAPSPCARFAIRAYLTFTKPKPTHTRCILCKASYPHNQFSSYASPVHNSHPLDHDYPKVIEIPGRFCNLH</sequence>
<evidence type="ECO:0000313" key="2">
    <source>
        <dbReference type="EMBL" id="KAF2875271.1"/>
    </source>
</evidence>
<comment type="caution">
    <text evidence="2">The sequence shown here is derived from an EMBL/GenBank/DDBJ whole genome shotgun (WGS) entry which is preliminary data.</text>
</comment>
<feature type="non-terminal residue" evidence="2">
    <location>
        <position position="118"/>
    </location>
</feature>
<dbReference type="SUPFAM" id="SSF81383">
    <property type="entry name" value="F-box domain"/>
    <property type="match status" value="1"/>
</dbReference>
<dbReference type="OrthoDB" id="3939900at2759"/>
<dbReference type="PROSITE" id="PS50181">
    <property type="entry name" value="FBOX"/>
    <property type="match status" value="1"/>
</dbReference>
<dbReference type="Proteomes" id="UP000481861">
    <property type="component" value="Unassembled WGS sequence"/>
</dbReference>
<accession>A0A7C8IEN8</accession>
<name>A0A7C8IEN8_9PLEO</name>
<reference evidence="2 3" key="1">
    <citation type="submission" date="2020-01" db="EMBL/GenBank/DDBJ databases">
        <authorList>
            <consortium name="DOE Joint Genome Institute"/>
            <person name="Haridas S."/>
            <person name="Albert R."/>
            <person name="Binder M."/>
            <person name="Bloem J."/>
            <person name="Labutti K."/>
            <person name="Salamov A."/>
            <person name="Andreopoulos B."/>
            <person name="Baker S.E."/>
            <person name="Barry K."/>
            <person name="Bills G."/>
            <person name="Bluhm B.H."/>
            <person name="Cannon C."/>
            <person name="Castanera R."/>
            <person name="Culley D.E."/>
            <person name="Daum C."/>
            <person name="Ezra D."/>
            <person name="Gonzalez J.B."/>
            <person name="Henrissat B."/>
            <person name="Kuo A."/>
            <person name="Liang C."/>
            <person name="Lipzen A."/>
            <person name="Lutzoni F."/>
            <person name="Magnuson J."/>
            <person name="Mondo S."/>
            <person name="Nolan M."/>
            <person name="Ohm R."/>
            <person name="Pangilinan J."/>
            <person name="Park H.-J.H."/>
            <person name="Ramirez L."/>
            <person name="Alfaro M."/>
            <person name="Sun H."/>
            <person name="Tritt A."/>
            <person name="Yoshinaga Y."/>
            <person name="Zwiers L.-H.L."/>
            <person name="Turgeon B.G."/>
            <person name="Goodwin S.B."/>
            <person name="Spatafora J.W."/>
            <person name="Crous P.W."/>
            <person name="Grigoriev I.V."/>
        </authorList>
    </citation>
    <scope>NUCLEOTIDE SEQUENCE [LARGE SCALE GENOMIC DNA]</scope>
    <source>
        <strain evidence="2 3">CBS 611.86</strain>
    </source>
</reference>
<dbReference type="InterPro" id="IPR036047">
    <property type="entry name" value="F-box-like_dom_sf"/>
</dbReference>
<dbReference type="Pfam" id="PF00646">
    <property type="entry name" value="F-box"/>
    <property type="match status" value="1"/>
</dbReference>
<feature type="domain" description="F-box" evidence="1">
    <location>
        <begin position="4"/>
        <end position="50"/>
    </location>
</feature>
<keyword evidence="3" id="KW-1185">Reference proteome</keyword>
<proteinExistence type="predicted"/>
<dbReference type="InterPro" id="IPR001810">
    <property type="entry name" value="F-box_dom"/>
</dbReference>
<evidence type="ECO:0000259" key="1">
    <source>
        <dbReference type="PROSITE" id="PS50181"/>
    </source>
</evidence>
<dbReference type="AlphaFoldDB" id="A0A7C8IEN8"/>
<organism evidence="2 3">
    <name type="scientific">Massariosphaeria phaeospora</name>
    <dbReference type="NCBI Taxonomy" id="100035"/>
    <lineage>
        <taxon>Eukaryota</taxon>
        <taxon>Fungi</taxon>
        <taxon>Dikarya</taxon>
        <taxon>Ascomycota</taxon>
        <taxon>Pezizomycotina</taxon>
        <taxon>Dothideomycetes</taxon>
        <taxon>Pleosporomycetidae</taxon>
        <taxon>Pleosporales</taxon>
        <taxon>Pleosporales incertae sedis</taxon>
        <taxon>Massariosphaeria</taxon>
    </lineage>
</organism>
<protein>
    <recommendedName>
        <fullName evidence="1">F-box domain-containing protein</fullName>
    </recommendedName>
</protein>
<dbReference type="EMBL" id="JAADJZ010000005">
    <property type="protein sequence ID" value="KAF2875271.1"/>
    <property type="molecule type" value="Genomic_DNA"/>
</dbReference>
<gene>
    <name evidence="2" type="ORF">BDV95DRAFT_447451</name>
</gene>